<dbReference type="PANTHER" id="PTHR11019:SF159">
    <property type="entry name" value="TRANSCRIPTIONAL REGULATOR-RELATED"/>
    <property type="match status" value="1"/>
</dbReference>
<dbReference type="FunFam" id="1.10.10.60:FF:000132">
    <property type="entry name" value="AraC family transcriptional regulator"/>
    <property type="match status" value="1"/>
</dbReference>
<dbReference type="InterPro" id="IPR009057">
    <property type="entry name" value="Homeodomain-like_sf"/>
</dbReference>
<dbReference type="Pfam" id="PF12833">
    <property type="entry name" value="HTH_18"/>
    <property type="match status" value="1"/>
</dbReference>
<comment type="caution">
    <text evidence="8">The sequence shown here is derived from an EMBL/GenBank/DDBJ whole genome shotgun (WGS) entry which is preliminary data.</text>
</comment>
<name>A0A829Y7Y7_9GAMM</name>
<dbReference type="PRINTS" id="PR00032">
    <property type="entry name" value="HTHARAC"/>
</dbReference>
<evidence type="ECO:0000256" key="2">
    <source>
        <dbReference type="ARBA" id="ARBA00023015"/>
    </source>
</evidence>
<keyword evidence="4" id="KW-0010">Activator</keyword>
<dbReference type="CDD" id="cd06124">
    <property type="entry name" value="cupin_NimR-like_N"/>
    <property type="match status" value="1"/>
</dbReference>
<evidence type="ECO:0000256" key="3">
    <source>
        <dbReference type="ARBA" id="ARBA00023125"/>
    </source>
</evidence>
<organism evidence="8 9">
    <name type="scientific">Steroidobacter agaridevorans</name>
    <dbReference type="NCBI Taxonomy" id="2695856"/>
    <lineage>
        <taxon>Bacteria</taxon>
        <taxon>Pseudomonadati</taxon>
        <taxon>Pseudomonadota</taxon>
        <taxon>Gammaproteobacteria</taxon>
        <taxon>Steroidobacterales</taxon>
        <taxon>Steroidobacteraceae</taxon>
        <taxon>Steroidobacter</taxon>
    </lineage>
</organism>
<dbReference type="GO" id="GO:0003700">
    <property type="term" value="F:DNA-binding transcription factor activity"/>
    <property type="evidence" value="ECO:0007669"/>
    <property type="project" value="InterPro"/>
</dbReference>
<dbReference type="PANTHER" id="PTHR11019">
    <property type="entry name" value="HTH-TYPE TRANSCRIPTIONAL REGULATOR NIMR"/>
    <property type="match status" value="1"/>
</dbReference>
<keyword evidence="2" id="KW-0805">Transcription regulation</keyword>
<sequence length="290" mass="32237">MEQHSSRPGQRRGAVKSALSRASASDNAAPGTPPRSTQSIDYQDVPRPVAALADEYESGSVQPRHSHKRAQVLYSISGVASVTTDHASYILPPQRALWIPSGVAHEMACRGHVSVRTLYIDERVRGDLPEACRVFEVSDLLRELIIAAVRMPIEYDEQGRDGRVMRLILDEIASAPSIPLDISMPQDQRLLKVCRAILEDPAHADTLDDWARVAGMGRRTFTRMFRRETQMSFATWRQHVRLMEAMSRLATGEPVTAVAFDVGYNSPSAFTAMFRKAFGAAPTRYISEQT</sequence>
<dbReference type="SMART" id="SM00342">
    <property type="entry name" value="HTH_ARAC"/>
    <property type="match status" value="1"/>
</dbReference>
<dbReference type="PROSITE" id="PS00041">
    <property type="entry name" value="HTH_ARAC_FAMILY_1"/>
    <property type="match status" value="1"/>
</dbReference>
<keyword evidence="1" id="KW-0678">Repressor</keyword>
<dbReference type="Pfam" id="PF02311">
    <property type="entry name" value="AraC_binding"/>
    <property type="match status" value="1"/>
</dbReference>
<evidence type="ECO:0000313" key="9">
    <source>
        <dbReference type="Proteomes" id="UP000445000"/>
    </source>
</evidence>
<keyword evidence="3" id="KW-0238">DNA-binding</keyword>
<dbReference type="InterPro" id="IPR011051">
    <property type="entry name" value="RmlC_Cupin_sf"/>
</dbReference>
<proteinExistence type="predicted"/>
<dbReference type="InterPro" id="IPR018062">
    <property type="entry name" value="HTH_AraC-typ_CS"/>
</dbReference>
<evidence type="ECO:0000256" key="1">
    <source>
        <dbReference type="ARBA" id="ARBA00022491"/>
    </source>
</evidence>
<gene>
    <name evidence="8" type="ORF">GCM10011487_11210</name>
</gene>
<dbReference type="InterPro" id="IPR014710">
    <property type="entry name" value="RmlC-like_jellyroll"/>
</dbReference>
<reference evidence="9" key="1">
    <citation type="submission" date="2020-01" db="EMBL/GenBank/DDBJ databases">
        <title>'Steroidobacter agaridevorans' sp. nov., agar-degrading bacteria isolated from rhizosphere soils.</title>
        <authorList>
            <person name="Ikenaga M."/>
            <person name="Kataoka M."/>
            <person name="Murouchi A."/>
            <person name="Katsuragi S."/>
            <person name="Sakai M."/>
        </authorList>
    </citation>
    <scope>NUCLEOTIDE SEQUENCE [LARGE SCALE GENOMIC DNA]</scope>
    <source>
        <strain evidence="9">YU21-B</strain>
    </source>
</reference>
<feature type="region of interest" description="Disordered" evidence="6">
    <location>
        <begin position="1"/>
        <end position="43"/>
    </location>
</feature>
<evidence type="ECO:0000256" key="4">
    <source>
        <dbReference type="ARBA" id="ARBA00023159"/>
    </source>
</evidence>
<dbReference type="InterPro" id="IPR020449">
    <property type="entry name" value="Tscrpt_reg_AraC-type_HTH"/>
</dbReference>
<dbReference type="PROSITE" id="PS01124">
    <property type="entry name" value="HTH_ARAC_FAMILY_2"/>
    <property type="match status" value="1"/>
</dbReference>
<feature type="domain" description="HTH araC/xylS-type" evidence="7">
    <location>
        <begin position="191"/>
        <end position="288"/>
    </location>
</feature>
<dbReference type="Gene3D" id="2.60.120.10">
    <property type="entry name" value="Jelly Rolls"/>
    <property type="match status" value="1"/>
</dbReference>
<dbReference type="Proteomes" id="UP000445000">
    <property type="component" value="Unassembled WGS sequence"/>
</dbReference>
<dbReference type="RefSeq" id="WP_161810925.1">
    <property type="nucleotide sequence ID" value="NZ_BLJO01000004.1"/>
</dbReference>
<evidence type="ECO:0000256" key="5">
    <source>
        <dbReference type="ARBA" id="ARBA00023163"/>
    </source>
</evidence>
<evidence type="ECO:0000256" key="6">
    <source>
        <dbReference type="SAM" id="MobiDB-lite"/>
    </source>
</evidence>
<keyword evidence="9" id="KW-1185">Reference proteome</keyword>
<evidence type="ECO:0000259" key="7">
    <source>
        <dbReference type="PROSITE" id="PS01124"/>
    </source>
</evidence>
<dbReference type="Gene3D" id="1.10.10.60">
    <property type="entry name" value="Homeodomain-like"/>
    <property type="match status" value="1"/>
</dbReference>
<dbReference type="SUPFAM" id="SSF51182">
    <property type="entry name" value="RmlC-like cupins"/>
    <property type="match status" value="1"/>
</dbReference>
<evidence type="ECO:0000313" key="8">
    <source>
        <dbReference type="EMBL" id="GFE79121.1"/>
    </source>
</evidence>
<protein>
    <submittedName>
        <fullName evidence="8">AraC family transcriptional regulator</fullName>
    </submittedName>
</protein>
<dbReference type="InterPro" id="IPR018060">
    <property type="entry name" value="HTH_AraC"/>
</dbReference>
<keyword evidence="5" id="KW-0804">Transcription</keyword>
<dbReference type="AlphaFoldDB" id="A0A829Y7Y7"/>
<dbReference type="EMBL" id="BLJN01000001">
    <property type="protein sequence ID" value="GFE79121.1"/>
    <property type="molecule type" value="Genomic_DNA"/>
</dbReference>
<dbReference type="SUPFAM" id="SSF46689">
    <property type="entry name" value="Homeodomain-like"/>
    <property type="match status" value="1"/>
</dbReference>
<accession>A0A829Y7Y7</accession>
<dbReference type="GO" id="GO:0043565">
    <property type="term" value="F:sequence-specific DNA binding"/>
    <property type="evidence" value="ECO:0007669"/>
    <property type="project" value="InterPro"/>
</dbReference>
<dbReference type="InterPro" id="IPR003313">
    <property type="entry name" value="AraC-bd"/>
</dbReference>